<sequence>MSASSHSQSAARKYSSPLRDEQAAETRLRIVRAAAKLFASAGYDGTSLADLAREAGVSLGTLKANGPKRDLLFAAFELSFAGAEGVDTLATHEPIAEITADSDNERYILGITHFVAESNRRSNQLWAALVSAATSDAAVHSTLGGLRSRRREDMLVLVDELRRRGMASAKAPRERQADALSFVLSPEGYSQLVTEAGWSHADYETWLRHTVLLASASDPFAK</sequence>
<dbReference type="AlphaFoldDB" id="A0A542Y8K2"/>
<feature type="DNA-binding region" description="H-T-H motif" evidence="4">
    <location>
        <begin position="47"/>
        <end position="66"/>
    </location>
</feature>
<keyword evidence="3" id="KW-0804">Transcription</keyword>
<protein>
    <submittedName>
        <fullName evidence="6">TetR family transcriptional regulator</fullName>
    </submittedName>
</protein>
<comment type="caution">
    <text evidence="6">The sequence shown here is derived from an EMBL/GenBank/DDBJ whole genome shotgun (WGS) entry which is preliminary data.</text>
</comment>
<evidence type="ECO:0000259" key="5">
    <source>
        <dbReference type="PROSITE" id="PS50977"/>
    </source>
</evidence>
<feature type="domain" description="HTH tetR-type" evidence="5">
    <location>
        <begin position="24"/>
        <end position="84"/>
    </location>
</feature>
<dbReference type="Proteomes" id="UP000319094">
    <property type="component" value="Unassembled WGS sequence"/>
</dbReference>
<dbReference type="PANTHER" id="PTHR30055">
    <property type="entry name" value="HTH-TYPE TRANSCRIPTIONAL REGULATOR RUTR"/>
    <property type="match status" value="1"/>
</dbReference>
<keyword evidence="7" id="KW-1185">Reference proteome</keyword>
<keyword evidence="2 4" id="KW-0238">DNA-binding</keyword>
<dbReference type="PROSITE" id="PS50977">
    <property type="entry name" value="HTH_TETR_2"/>
    <property type="match status" value="1"/>
</dbReference>
<dbReference type="InterPro" id="IPR050109">
    <property type="entry name" value="HTH-type_TetR-like_transc_reg"/>
</dbReference>
<reference evidence="6 7" key="1">
    <citation type="submission" date="2019-06" db="EMBL/GenBank/DDBJ databases">
        <title>Sequencing the genomes of 1000 actinobacteria strains.</title>
        <authorList>
            <person name="Klenk H.-P."/>
        </authorList>
    </citation>
    <scope>NUCLEOTIDE SEQUENCE [LARGE SCALE GENOMIC DNA]</scope>
    <source>
        <strain evidence="6 7">DSM 8803</strain>
    </source>
</reference>
<dbReference type="GO" id="GO:0003700">
    <property type="term" value="F:DNA-binding transcription factor activity"/>
    <property type="evidence" value="ECO:0007669"/>
    <property type="project" value="TreeGrafter"/>
</dbReference>
<evidence type="ECO:0000313" key="6">
    <source>
        <dbReference type="EMBL" id="TQL44420.1"/>
    </source>
</evidence>
<dbReference type="EMBL" id="VFON01000001">
    <property type="protein sequence ID" value="TQL44420.1"/>
    <property type="molecule type" value="Genomic_DNA"/>
</dbReference>
<proteinExistence type="predicted"/>
<organism evidence="6 7">
    <name type="scientific">Leucobacter komagatae</name>
    <dbReference type="NCBI Taxonomy" id="55969"/>
    <lineage>
        <taxon>Bacteria</taxon>
        <taxon>Bacillati</taxon>
        <taxon>Actinomycetota</taxon>
        <taxon>Actinomycetes</taxon>
        <taxon>Micrococcales</taxon>
        <taxon>Microbacteriaceae</taxon>
        <taxon>Leucobacter</taxon>
    </lineage>
</organism>
<name>A0A542Y8K2_9MICO</name>
<evidence type="ECO:0000313" key="7">
    <source>
        <dbReference type="Proteomes" id="UP000319094"/>
    </source>
</evidence>
<evidence type="ECO:0000256" key="1">
    <source>
        <dbReference type="ARBA" id="ARBA00023015"/>
    </source>
</evidence>
<keyword evidence="1" id="KW-0805">Transcription regulation</keyword>
<dbReference type="RefSeq" id="WP_170219718.1">
    <property type="nucleotide sequence ID" value="NZ_BAAAUY010000011.1"/>
</dbReference>
<dbReference type="PANTHER" id="PTHR30055:SF234">
    <property type="entry name" value="HTH-TYPE TRANSCRIPTIONAL REGULATOR BETI"/>
    <property type="match status" value="1"/>
</dbReference>
<gene>
    <name evidence="6" type="ORF">FB468_2477</name>
</gene>
<dbReference type="SUPFAM" id="SSF46689">
    <property type="entry name" value="Homeodomain-like"/>
    <property type="match status" value="1"/>
</dbReference>
<accession>A0A542Y8K2</accession>
<dbReference type="Gene3D" id="1.10.357.10">
    <property type="entry name" value="Tetracycline Repressor, domain 2"/>
    <property type="match status" value="1"/>
</dbReference>
<dbReference type="InterPro" id="IPR001647">
    <property type="entry name" value="HTH_TetR"/>
</dbReference>
<evidence type="ECO:0000256" key="2">
    <source>
        <dbReference type="ARBA" id="ARBA00023125"/>
    </source>
</evidence>
<dbReference type="GO" id="GO:0000976">
    <property type="term" value="F:transcription cis-regulatory region binding"/>
    <property type="evidence" value="ECO:0007669"/>
    <property type="project" value="TreeGrafter"/>
</dbReference>
<dbReference type="Pfam" id="PF00440">
    <property type="entry name" value="TetR_N"/>
    <property type="match status" value="1"/>
</dbReference>
<evidence type="ECO:0000256" key="3">
    <source>
        <dbReference type="ARBA" id="ARBA00023163"/>
    </source>
</evidence>
<dbReference type="InterPro" id="IPR009057">
    <property type="entry name" value="Homeodomain-like_sf"/>
</dbReference>
<evidence type="ECO:0000256" key="4">
    <source>
        <dbReference type="PROSITE-ProRule" id="PRU00335"/>
    </source>
</evidence>